<evidence type="ECO:0000313" key="1">
    <source>
        <dbReference type="EMBL" id="JAH34074.1"/>
    </source>
</evidence>
<name>A0A0E9RXX4_ANGAN</name>
<dbReference type="EMBL" id="GBXM01074503">
    <property type="protein sequence ID" value="JAH34074.1"/>
    <property type="molecule type" value="Transcribed_RNA"/>
</dbReference>
<sequence>MDCAFRLVSPNDDGTERLVIERIKIVSCKKTIFPLSVSLKTSMV</sequence>
<reference evidence="1" key="2">
    <citation type="journal article" date="2015" name="Fish Shellfish Immunol.">
        <title>Early steps in the European eel (Anguilla anguilla)-Vibrio vulnificus interaction in the gills: Role of the RtxA13 toxin.</title>
        <authorList>
            <person name="Callol A."/>
            <person name="Pajuelo D."/>
            <person name="Ebbesson L."/>
            <person name="Teles M."/>
            <person name="MacKenzie S."/>
            <person name="Amaro C."/>
        </authorList>
    </citation>
    <scope>NUCLEOTIDE SEQUENCE</scope>
</reference>
<reference evidence="1" key="1">
    <citation type="submission" date="2014-11" db="EMBL/GenBank/DDBJ databases">
        <authorList>
            <person name="Amaro Gonzalez C."/>
        </authorList>
    </citation>
    <scope>NUCLEOTIDE SEQUENCE</scope>
</reference>
<dbReference type="AlphaFoldDB" id="A0A0E9RXX4"/>
<protein>
    <submittedName>
        <fullName evidence="1">Uncharacterized protein</fullName>
    </submittedName>
</protein>
<accession>A0A0E9RXX4</accession>
<organism evidence="1">
    <name type="scientific">Anguilla anguilla</name>
    <name type="common">European freshwater eel</name>
    <name type="synonym">Muraena anguilla</name>
    <dbReference type="NCBI Taxonomy" id="7936"/>
    <lineage>
        <taxon>Eukaryota</taxon>
        <taxon>Metazoa</taxon>
        <taxon>Chordata</taxon>
        <taxon>Craniata</taxon>
        <taxon>Vertebrata</taxon>
        <taxon>Euteleostomi</taxon>
        <taxon>Actinopterygii</taxon>
        <taxon>Neopterygii</taxon>
        <taxon>Teleostei</taxon>
        <taxon>Anguilliformes</taxon>
        <taxon>Anguillidae</taxon>
        <taxon>Anguilla</taxon>
    </lineage>
</organism>
<proteinExistence type="predicted"/>